<sequence length="235" mass="27245">MPTYFPSDIKYNPIPFNHTYILYDPKDIISMISVHLSLLPIYTMVFYTSWFLITREIEPVIVVGGHLIGEILNKIVKKLIKQPRPEFHKDFGSGSYSLTYGMPSAHSQFMGFFAAYFICIFLFKMNHFSAIQKYLGCGILISSGLLVAFSRVYLLYHTIQQVLVGVMFGALLGLVYFVIISIARDVGFIDFIISWPFVKFFYIKDTYFHSFQTFKMEYDRYIELKSITKGSILQI</sequence>
<feature type="transmembrane region" description="Helical" evidence="6">
    <location>
        <begin position="28"/>
        <end position="53"/>
    </location>
</feature>
<dbReference type="SUPFAM" id="SSF48317">
    <property type="entry name" value="Acid phosphatase/Vanadium-dependent haloperoxidase"/>
    <property type="match status" value="1"/>
</dbReference>
<comment type="subcellular location">
    <subcellularLocation>
        <location evidence="1">Membrane</location>
        <topology evidence="1">Multi-pass membrane protein</topology>
    </subcellularLocation>
</comment>
<dbReference type="Proteomes" id="UP000095085">
    <property type="component" value="Unassembled WGS sequence"/>
</dbReference>
<feature type="domain" description="Phosphatidic acid phosphatase type 2/haloperoxidase" evidence="7">
    <location>
        <begin position="63"/>
        <end position="177"/>
    </location>
</feature>
<dbReference type="InterPro" id="IPR039667">
    <property type="entry name" value="Dolichyldiphosphatase_PAP2"/>
</dbReference>
<dbReference type="Gene3D" id="1.20.144.10">
    <property type="entry name" value="Phosphatidic acid phosphatase type 2/haloperoxidase"/>
    <property type="match status" value="1"/>
</dbReference>
<dbReference type="CDD" id="cd03382">
    <property type="entry name" value="PAP2_dolichyldiphosphatase"/>
    <property type="match status" value="1"/>
</dbReference>
<name>A0A1E4RE33_9ASCO</name>
<keyword evidence="3" id="KW-0378">Hydrolase</keyword>
<keyword evidence="4 6" id="KW-1133">Transmembrane helix</keyword>
<keyword evidence="2 6" id="KW-0812">Transmembrane</keyword>
<dbReference type="UniPathway" id="UPA00378"/>
<dbReference type="GO" id="GO:0006487">
    <property type="term" value="P:protein N-linked glycosylation"/>
    <property type="evidence" value="ECO:0007669"/>
    <property type="project" value="EnsemblFungi"/>
</dbReference>
<dbReference type="STRING" id="984485.A0A1E4RE33"/>
<protein>
    <recommendedName>
        <fullName evidence="7">Phosphatidic acid phosphatase type 2/haloperoxidase domain-containing protein</fullName>
    </recommendedName>
</protein>
<evidence type="ECO:0000256" key="1">
    <source>
        <dbReference type="ARBA" id="ARBA00004141"/>
    </source>
</evidence>
<dbReference type="GO" id="GO:0008610">
    <property type="term" value="P:lipid biosynthetic process"/>
    <property type="evidence" value="ECO:0007669"/>
    <property type="project" value="EnsemblFungi"/>
</dbReference>
<keyword evidence="9" id="KW-1185">Reference proteome</keyword>
<dbReference type="GO" id="GO:0042392">
    <property type="term" value="F:sphingosine-1-phosphate phosphatase activity"/>
    <property type="evidence" value="ECO:0007669"/>
    <property type="project" value="TreeGrafter"/>
</dbReference>
<gene>
    <name evidence="8" type="ORF">HYPBUDRAFT_112908</name>
</gene>
<dbReference type="GO" id="GO:0047874">
    <property type="term" value="F:dolichyldiphosphatase activity"/>
    <property type="evidence" value="ECO:0007669"/>
    <property type="project" value="EnsemblFungi"/>
</dbReference>
<dbReference type="SMART" id="SM00014">
    <property type="entry name" value="acidPPc"/>
    <property type="match status" value="1"/>
</dbReference>
<evidence type="ECO:0000256" key="3">
    <source>
        <dbReference type="ARBA" id="ARBA00022801"/>
    </source>
</evidence>
<dbReference type="PANTHER" id="PTHR14969:SF59">
    <property type="entry name" value="DOLICHYLDIPHOSPHATASE"/>
    <property type="match status" value="1"/>
</dbReference>
<evidence type="ECO:0000256" key="6">
    <source>
        <dbReference type="SAM" id="Phobius"/>
    </source>
</evidence>
<dbReference type="AlphaFoldDB" id="A0A1E4RE33"/>
<proteinExistence type="predicted"/>
<feature type="transmembrane region" description="Helical" evidence="6">
    <location>
        <begin position="162"/>
        <end position="183"/>
    </location>
</feature>
<evidence type="ECO:0000313" key="8">
    <source>
        <dbReference type="EMBL" id="ODV65375.1"/>
    </source>
</evidence>
<organism evidence="8 9">
    <name type="scientific">Hyphopichia burtonii NRRL Y-1933</name>
    <dbReference type="NCBI Taxonomy" id="984485"/>
    <lineage>
        <taxon>Eukaryota</taxon>
        <taxon>Fungi</taxon>
        <taxon>Dikarya</taxon>
        <taxon>Ascomycota</taxon>
        <taxon>Saccharomycotina</taxon>
        <taxon>Pichiomycetes</taxon>
        <taxon>Debaryomycetaceae</taxon>
        <taxon>Hyphopichia</taxon>
    </lineage>
</organism>
<evidence type="ECO:0000256" key="2">
    <source>
        <dbReference type="ARBA" id="ARBA00022692"/>
    </source>
</evidence>
<dbReference type="Pfam" id="PF01569">
    <property type="entry name" value="PAP2"/>
    <property type="match status" value="1"/>
</dbReference>
<evidence type="ECO:0000313" key="9">
    <source>
        <dbReference type="Proteomes" id="UP000095085"/>
    </source>
</evidence>
<dbReference type="GO" id="GO:0005789">
    <property type="term" value="C:endoplasmic reticulum membrane"/>
    <property type="evidence" value="ECO:0007669"/>
    <property type="project" value="EnsemblFungi"/>
</dbReference>
<dbReference type="InterPro" id="IPR036938">
    <property type="entry name" value="PAP2/HPO_sf"/>
</dbReference>
<evidence type="ECO:0000256" key="4">
    <source>
        <dbReference type="ARBA" id="ARBA00022989"/>
    </source>
</evidence>
<evidence type="ECO:0000256" key="5">
    <source>
        <dbReference type="ARBA" id="ARBA00023136"/>
    </source>
</evidence>
<dbReference type="RefSeq" id="XP_020074442.1">
    <property type="nucleotide sequence ID" value="XM_020218935.1"/>
</dbReference>
<evidence type="ECO:0000259" key="7">
    <source>
        <dbReference type="SMART" id="SM00014"/>
    </source>
</evidence>
<keyword evidence="5 6" id="KW-0472">Membrane</keyword>
<reference evidence="9" key="1">
    <citation type="submission" date="2016-05" db="EMBL/GenBank/DDBJ databases">
        <title>Comparative genomics of biotechnologically important yeasts.</title>
        <authorList>
            <consortium name="DOE Joint Genome Institute"/>
            <person name="Riley R."/>
            <person name="Haridas S."/>
            <person name="Wolfe K.H."/>
            <person name="Lopes M.R."/>
            <person name="Hittinger C.T."/>
            <person name="Goker M."/>
            <person name="Salamov A."/>
            <person name="Wisecaver J."/>
            <person name="Long T.M."/>
            <person name="Aerts A.L."/>
            <person name="Barry K."/>
            <person name="Choi C."/>
            <person name="Clum A."/>
            <person name="Coughlan A.Y."/>
            <person name="Deshpande S."/>
            <person name="Douglass A.P."/>
            <person name="Hanson S.J."/>
            <person name="Klenk H.-P."/>
            <person name="Labutti K."/>
            <person name="Lapidus A."/>
            <person name="Lindquist E."/>
            <person name="Lipzen A."/>
            <person name="Meier-Kolthoff J.P."/>
            <person name="Ohm R.A."/>
            <person name="Otillar R.P."/>
            <person name="Pangilinan J."/>
            <person name="Peng Y."/>
            <person name="Rokas A."/>
            <person name="Rosa C.A."/>
            <person name="Scheuner C."/>
            <person name="Sibirny A.A."/>
            <person name="Slot J.C."/>
            <person name="Stielow J.B."/>
            <person name="Sun H."/>
            <person name="Kurtzman C.P."/>
            <person name="Blackwell M."/>
            <person name="Grigoriev I.V."/>
            <person name="Jeffries T.W."/>
        </authorList>
    </citation>
    <scope>NUCLEOTIDE SEQUENCE [LARGE SCALE GENOMIC DNA]</scope>
    <source>
        <strain evidence="9">NRRL Y-1933</strain>
    </source>
</reference>
<accession>A0A1E4RE33</accession>
<dbReference type="GeneID" id="30993485"/>
<dbReference type="PANTHER" id="PTHR14969">
    <property type="entry name" value="SPHINGOSINE-1-PHOSPHATE PHOSPHOHYDROLASE"/>
    <property type="match status" value="1"/>
</dbReference>
<dbReference type="EMBL" id="KV454544">
    <property type="protein sequence ID" value="ODV65375.1"/>
    <property type="molecule type" value="Genomic_DNA"/>
</dbReference>
<dbReference type="InterPro" id="IPR000326">
    <property type="entry name" value="PAP2/HPO"/>
</dbReference>
<feature type="transmembrane region" description="Helical" evidence="6">
    <location>
        <begin position="135"/>
        <end position="156"/>
    </location>
</feature>
<feature type="transmembrane region" description="Helical" evidence="6">
    <location>
        <begin position="105"/>
        <end position="123"/>
    </location>
</feature>
<dbReference type="OrthoDB" id="302705at2759"/>